<evidence type="ECO:0000256" key="6">
    <source>
        <dbReference type="SAM" id="Phobius"/>
    </source>
</evidence>
<dbReference type="InterPro" id="IPR001905">
    <property type="entry name" value="Ammonium_transpt"/>
</dbReference>
<evidence type="ECO:0000313" key="8">
    <source>
        <dbReference type="Proteomes" id="UP001652623"/>
    </source>
</evidence>
<feature type="transmembrane region" description="Helical" evidence="6">
    <location>
        <begin position="96"/>
        <end position="115"/>
    </location>
</feature>
<keyword evidence="5 6" id="KW-0472">Membrane</keyword>
<reference evidence="9" key="1">
    <citation type="submission" date="2025-08" db="UniProtKB">
        <authorList>
            <consortium name="RefSeq"/>
        </authorList>
    </citation>
    <scope>IDENTIFICATION</scope>
    <source>
        <tissue evidence="9">Seedling</tissue>
    </source>
</reference>
<dbReference type="Pfam" id="PF00909">
    <property type="entry name" value="Ammonium_transp"/>
    <property type="match status" value="1"/>
</dbReference>
<keyword evidence="4 6" id="KW-1133">Transmembrane helix</keyword>
<name>A0ABM4AAV4_ZIZJJ</name>
<dbReference type="Gene3D" id="1.10.3430.10">
    <property type="entry name" value="Ammonium transporter AmtB like domains"/>
    <property type="match status" value="1"/>
</dbReference>
<dbReference type="RefSeq" id="XP_060673850.1">
    <property type="nucleotide sequence ID" value="XM_060817867.1"/>
</dbReference>
<organism evidence="8 9">
    <name type="scientific">Ziziphus jujuba</name>
    <name type="common">Chinese jujube</name>
    <name type="synonym">Ziziphus sativa</name>
    <dbReference type="NCBI Taxonomy" id="326968"/>
    <lineage>
        <taxon>Eukaryota</taxon>
        <taxon>Viridiplantae</taxon>
        <taxon>Streptophyta</taxon>
        <taxon>Embryophyta</taxon>
        <taxon>Tracheophyta</taxon>
        <taxon>Spermatophyta</taxon>
        <taxon>Magnoliopsida</taxon>
        <taxon>eudicotyledons</taxon>
        <taxon>Gunneridae</taxon>
        <taxon>Pentapetalae</taxon>
        <taxon>rosids</taxon>
        <taxon>fabids</taxon>
        <taxon>Rosales</taxon>
        <taxon>Rhamnaceae</taxon>
        <taxon>Paliureae</taxon>
        <taxon>Ziziphus</taxon>
    </lineage>
</organism>
<dbReference type="Proteomes" id="UP001652623">
    <property type="component" value="Chromosome 6"/>
</dbReference>
<keyword evidence="3 6" id="KW-0812">Transmembrane</keyword>
<comment type="subcellular location">
    <subcellularLocation>
        <location evidence="1">Membrane</location>
        <topology evidence="1">Multi-pass membrane protein</topology>
    </subcellularLocation>
</comment>
<feature type="domain" description="Ammonium transporter AmtB-like" evidence="7">
    <location>
        <begin position="1"/>
        <end position="193"/>
    </location>
</feature>
<sequence>MGWSGFNGGYPFAANVVSSRAVLNTHICAATSLLIWTWWDIFFLKKPSAIGAIQGIMTGLVCITPAAASGTIPWCSMMCLSKKLPFLQKVDDSLGVFHSHGIAGILGGALTGLFAHPQLCNLFLPIPDSNGAFYGGSRGAQFVKQLVGVGFIVGWNVVITSIILLVIRAFIPLRMTEEGLKIGDHAAHGESAYDLTVQAWLNSI</sequence>
<feature type="transmembrane region" description="Helical" evidence="6">
    <location>
        <begin position="21"/>
        <end position="39"/>
    </location>
</feature>
<dbReference type="GeneID" id="107431227"/>
<dbReference type="InterPro" id="IPR029020">
    <property type="entry name" value="Ammonium/urea_transptr"/>
</dbReference>
<dbReference type="PANTHER" id="PTHR43029">
    <property type="entry name" value="AMMONIUM TRANSPORTER MEP2"/>
    <property type="match status" value="1"/>
</dbReference>
<dbReference type="InterPro" id="IPR024041">
    <property type="entry name" value="NH4_transpt_AmtB-like_dom"/>
</dbReference>
<dbReference type="SUPFAM" id="SSF111352">
    <property type="entry name" value="Ammonium transporter"/>
    <property type="match status" value="1"/>
</dbReference>
<evidence type="ECO:0000256" key="3">
    <source>
        <dbReference type="ARBA" id="ARBA00022692"/>
    </source>
</evidence>
<accession>A0ABM4AAV4</accession>
<keyword evidence="8" id="KW-1185">Reference proteome</keyword>
<protein>
    <submittedName>
        <fullName evidence="9">Ammonium transporter 3 member 2</fullName>
    </submittedName>
</protein>
<evidence type="ECO:0000256" key="4">
    <source>
        <dbReference type="ARBA" id="ARBA00022989"/>
    </source>
</evidence>
<dbReference type="PANTHER" id="PTHR43029:SF17">
    <property type="entry name" value="TRANSPORTER 2, PUTATIVE-RELATED"/>
    <property type="match status" value="1"/>
</dbReference>
<evidence type="ECO:0000313" key="9">
    <source>
        <dbReference type="RefSeq" id="XP_060673850.1"/>
    </source>
</evidence>
<evidence type="ECO:0000259" key="7">
    <source>
        <dbReference type="Pfam" id="PF00909"/>
    </source>
</evidence>
<feature type="transmembrane region" description="Helical" evidence="6">
    <location>
        <begin position="51"/>
        <end position="75"/>
    </location>
</feature>
<evidence type="ECO:0000256" key="2">
    <source>
        <dbReference type="ARBA" id="ARBA00005887"/>
    </source>
</evidence>
<feature type="transmembrane region" description="Helical" evidence="6">
    <location>
        <begin position="146"/>
        <end position="171"/>
    </location>
</feature>
<proteinExistence type="inferred from homology"/>
<gene>
    <name evidence="9" type="primary">LOC107431227</name>
</gene>
<evidence type="ECO:0000256" key="1">
    <source>
        <dbReference type="ARBA" id="ARBA00004141"/>
    </source>
</evidence>
<evidence type="ECO:0000256" key="5">
    <source>
        <dbReference type="ARBA" id="ARBA00023136"/>
    </source>
</evidence>
<comment type="similarity">
    <text evidence="2">Belongs to the ammonia transporter channel (TC 1.A.11.2) family.</text>
</comment>